<dbReference type="AlphaFoldDB" id="A0A835J3C0"/>
<organism evidence="2 3">
    <name type="scientific">Salix dunnii</name>
    <dbReference type="NCBI Taxonomy" id="1413687"/>
    <lineage>
        <taxon>Eukaryota</taxon>
        <taxon>Viridiplantae</taxon>
        <taxon>Streptophyta</taxon>
        <taxon>Embryophyta</taxon>
        <taxon>Tracheophyta</taxon>
        <taxon>Spermatophyta</taxon>
        <taxon>Magnoliopsida</taxon>
        <taxon>eudicotyledons</taxon>
        <taxon>Gunneridae</taxon>
        <taxon>Pentapetalae</taxon>
        <taxon>rosids</taxon>
        <taxon>fabids</taxon>
        <taxon>Malpighiales</taxon>
        <taxon>Salicaceae</taxon>
        <taxon>Saliceae</taxon>
        <taxon>Salix</taxon>
    </lineage>
</organism>
<accession>A0A835J3C0</accession>
<protein>
    <submittedName>
        <fullName evidence="2">Uncharacterized protein</fullName>
    </submittedName>
</protein>
<feature type="transmembrane region" description="Helical" evidence="1">
    <location>
        <begin position="17"/>
        <end position="37"/>
    </location>
</feature>
<name>A0A835J3C0_9ROSI</name>
<gene>
    <name evidence="2" type="ORF">SADUNF_Sadunf18G0045900</name>
</gene>
<keyword evidence="1" id="KW-1133">Transmembrane helix</keyword>
<keyword evidence="1" id="KW-0812">Transmembrane</keyword>
<evidence type="ECO:0000313" key="3">
    <source>
        <dbReference type="Proteomes" id="UP000657918"/>
    </source>
</evidence>
<dbReference type="OrthoDB" id="1911792at2759"/>
<comment type="caution">
    <text evidence="2">The sequence shown here is derived from an EMBL/GenBank/DDBJ whole genome shotgun (WGS) entry which is preliminary data.</text>
</comment>
<dbReference type="Proteomes" id="UP000657918">
    <property type="component" value="Unassembled WGS sequence"/>
</dbReference>
<keyword evidence="3" id="KW-1185">Reference proteome</keyword>
<evidence type="ECO:0000256" key="1">
    <source>
        <dbReference type="SAM" id="Phobius"/>
    </source>
</evidence>
<evidence type="ECO:0000313" key="2">
    <source>
        <dbReference type="EMBL" id="KAF9662367.1"/>
    </source>
</evidence>
<proteinExistence type="predicted"/>
<sequence length="117" mass="13104">MMGYEVEEIIYGLESGIMFRLFIVAGVILLVSSTWLLRHLPLCHFIRANADQNFSSSRSGSLRHKDSNPFVVIHAATLHHLISSMSKEKAISDTMLASFFANDLTIFGQHTCAIFKC</sequence>
<dbReference type="EMBL" id="JADGMS010000018">
    <property type="protein sequence ID" value="KAF9662367.1"/>
    <property type="molecule type" value="Genomic_DNA"/>
</dbReference>
<reference evidence="2 3" key="1">
    <citation type="submission" date="2020-10" db="EMBL/GenBank/DDBJ databases">
        <title>Plant Genome Project.</title>
        <authorList>
            <person name="Zhang R.-G."/>
        </authorList>
    </citation>
    <scope>NUCLEOTIDE SEQUENCE [LARGE SCALE GENOMIC DNA]</scope>
    <source>
        <strain evidence="2">FAFU-HL-1</strain>
        <tissue evidence="2">Leaf</tissue>
    </source>
</reference>
<keyword evidence="1" id="KW-0472">Membrane</keyword>